<dbReference type="Proteomes" id="UP000002320">
    <property type="component" value="Unassembled WGS sequence"/>
</dbReference>
<feature type="compositionally biased region" description="Basic and acidic residues" evidence="1">
    <location>
        <begin position="436"/>
        <end position="459"/>
    </location>
</feature>
<dbReference type="VEuPathDB" id="VectorBase:CQUJHB005117"/>
<feature type="compositionally biased region" description="Polar residues" evidence="1">
    <location>
        <begin position="332"/>
        <end position="341"/>
    </location>
</feature>
<dbReference type="GO" id="GO:0005634">
    <property type="term" value="C:nucleus"/>
    <property type="evidence" value="ECO:0007669"/>
    <property type="project" value="TreeGrafter"/>
</dbReference>
<feature type="region of interest" description="Disordered" evidence="1">
    <location>
        <begin position="367"/>
        <end position="466"/>
    </location>
</feature>
<feature type="region of interest" description="Disordered" evidence="1">
    <location>
        <begin position="80"/>
        <end position="105"/>
    </location>
</feature>
<dbReference type="EnsemblMetazoa" id="CPIJ018246-RA">
    <property type="protein sequence ID" value="CPIJ018246-PA"/>
    <property type="gene ID" value="CPIJ018246"/>
</dbReference>
<dbReference type="eggNOG" id="KOG3930">
    <property type="taxonomic scope" value="Eukaryota"/>
</dbReference>
<feature type="compositionally biased region" description="Low complexity" evidence="1">
    <location>
        <begin position="204"/>
        <end position="224"/>
    </location>
</feature>
<dbReference type="KEGG" id="cqu:CpipJ_CPIJ018246"/>
<feature type="region of interest" description="Disordered" evidence="1">
    <location>
        <begin position="203"/>
        <end position="243"/>
    </location>
</feature>
<reference evidence="3" key="2">
    <citation type="submission" date="2020-05" db="UniProtKB">
        <authorList>
            <consortium name="EnsemblMetazoa"/>
        </authorList>
    </citation>
    <scope>IDENTIFICATION</scope>
    <source>
        <strain evidence="3">JHB</strain>
    </source>
</reference>
<feature type="compositionally biased region" description="Basic and acidic residues" evidence="1">
    <location>
        <begin position="313"/>
        <end position="331"/>
    </location>
</feature>
<dbReference type="OrthoDB" id="10067653at2759"/>
<dbReference type="AlphaFoldDB" id="B0XFM7"/>
<dbReference type="PANTHER" id="PTHR21359:SF1">
    <property type="entry name" value="DUF5577 DOMAIN-CONTAINING PROTEIN"/>
    <property type="match status" value="1"/>
</dbReference>
<dbReference type="VEuPathDB" id="VectorBase:CPIJ018246"/>
<sequence>MPKLSEQLHISIEVYEKRYQAHDFAGQILAEFASNATKRHGSRRDVDQRFSDGRRRKFMGRDGSVLPGACDPSAIAASAGLHGSGTTGDPALSSEKEELQGATAPEEEYAYTVQPRKRPPGTPVFVGNRIQKDMLMDLNKEYLPEMGITTMGDIIAIQRHSKTVCDQSARDRVLSSQSAVVEKPELPEHLTNLVPVAAVSATLSNPPKSSVSRPSSAKSLPSKSRNGFSEHKITLPAGGGSSTYIVPTINEGSDKKASLVGSLGKRSAVFKRLEATPMKTKRMMENWTSTLTTPKKMASNVMLKQVLKGIEALGKRRDEKSNQREQMRSLREQSPNLSPYRSLTRPAADVPEDFRSPIYVGRSIKRYKSDGDSLNGNRKQEARGIIGTPLAVRDRKHENIQTEKYIEKQNAQQQQENDDRGESSSGVSSETCNEMPADRPETNARYPKDVTSSTRHDNDQQQPYLEDAAHRLQQCATRCFRT</sequence>
<evidence type="ECO:0000313" key="2">
    <source>
        <dbReference type="EMBL" id="EDS26907.1"/>
    </source>
</evidence>
<feature type="region of interest" description="Disordered" evidence="1">
    <location>
        <begin position="312"/>
        <end position="349"/>
    </location>
</feature>
<protein>
    <submittedName>
        <fullName evidence="2 3">Enhancer of polycomb</fullName>
    </submittedName>
</protein>
<evidence type="ECO:0000313" key="4">
    <source>
        <dbReference type="Proteomes" id="UP000002320"/>
    </source>
</evidence>
<dbReference type="HOGENOM" id="CLU_566528_0_0_1"/>
<dbReference type="PANTHER" id="PTHR21359">
    <property type="entry name" value="DUF5577 DOMAIN-CONTAINING PROTEIN"/>
    <property type="match status" value="1"/>
</dbReference>
<evidence type="ECO:0000256" key="1">
    <source>
        <dbReference type="SAM" id="MobiDB-lite"/>
    </source>
</evidence>
<reference evidence="2" key="1">
    <citation type="submission" date="2007-03" db="EMBL/GenBank/DDBJ databases">
        <title>Annotation of Culex pipiens quinquefasciatus.</title>
        <authorList>
            <consortium name="The Broad Institute Genome Sequencing Platform"/>
            <person name="Atkinson P.W."/>
            <person name="Hemingway J."/>
            <person name="Christensen B.M."/>
            <person name="Higgs S."/>
            <person name="Kodira C."/>
            <person name="Hannick L."/>
            <person name="Megy K."/>
            <person name="O'Leary S."/>
            <person name="Pearson M."/>
            <person name="Haas B.J."/>
            <person name="Mauceli E."/>
            <person name="Wortman J.R."/>
            <person name="Lee N.H."/>
            <person name="Guigo R."/>
            <person name="Stanke M."/>
            <person name="Alvarado L."/>
            <person name="Amedeo P."/>
            <person name="Antoine C.H."/>
            <person name="Arensburger P."/>
            <person name="Bidwell S.L."/>
            <person name="Crawford M."/>
            <person name="Camaro F."/>
            <person name="Devon K."/>
            <person name="Engels R."/>
            <person name="Hammond M."/>
            <person name="Howarth C."/>
            <person name="Koehrsen M."/>
            <person name="Lawson D."/>
            <person name="Montgomery P."/>
            <person name="Nene V."/>
            <person name="Nusbaum C."/>
            <person name="Puiu D."/>
            <person name="Romero-Severson J."/>
            <person name="Severson D.W."/>
            <person name="Shumway M."/>
            <person name="Sisk P."/>
            <person name="Stolte C."/>
            <person name="Zeng Q."/>
            <person name="Eisenstadt E."/>
            <person name="Fraser-Liggett C."/>
            <person name="Strausberg R."/>
            <person name="Galagan J."/>
            <person name="Birren B."/>
            <person name="Collins F.H."/>
        </authorList>
    </citation>
    <scope>NUCLEOTIDE SEQUENCE [LARGE SCALE GENOMIC DNA]</scope>
    <source>
        <strain evidence="2">JHB</strain>
    </source>
</reference>
<dbReference type="EMBL" id="DS232943">
    <property type="protein sequence ID" value="EDS26907.1"/>
    <property type="molecule type" value="Genomic_DNA"/>
</dbReference>
<organism>
    <name type="scientific">Culex quinquefasciatus</name>
    <name type="common">Southern house mosquito</name>
    <name type="synonym">Culex pungens</name>
    <dbReference type="NCBI Taxonomy" id="7176"/>
    <lineage>
        <taxon>Eukaryota</taxon>
        <taxon>Metazoa</taxon>
        <taxon>Ecdysozoa</taxon>
        <taxon>Arthropoda</taxon>
        <taxon>Hexapoda</taxon>
        <taxon>Insecta</taxon>
        <taxon>Pterygota</taxon>
        <taxon>Neoptera</taxon>
        <taxon>Endopterygota</taxon>
        <taxon>Diptera</taxon>
        <taxon>Nematocera</taxon>
        <taxon>Culicoidea</taxon>
        <taxon>Culicidae</taxon>
        <taxon>Culicinae</taxon>
        <taxon>Culicini</taxon>
        <taxon>Culex</taxon>
        <taxon>Culex</taxon>
    </lineage>
</organism>
<dbReference type="InterPro" id="IPR013761">
    <property type="entry name" value="SAM/pointed_sf"/>
</dbReference>
<evidence type="ECO:0000313" key="3">
    <source>
        <dbReference type="EnsemblMetazoa" id="CPIJ018246-PA"/>
    </source>
</evidence>
<keyword evidence="4" id="KW-1185">Reference proteome</keyword>
<feature type="compositionally biased region" description="Basic and acidic residues" evidence="1">
    <location>
        <begin position="392"/>
        <end position="407"/>
    </location>
</feature>
<dbReference type="Gene3D" id="1.10.150.50">
    <property type="entry name" value="Transcription Factor, Ets-1"/>
    <property type="match status" value="1"/>
</dbReference>
<feature type="compositionally biased region" description="Polar residues" evidence="1">
    <location>
        <begin position="423"/>
        <end position="432"/>
    </location>
</feature>
<name>B0XFM7_CULQU</name>
<dbReference type="InterPro" id="IPR039161">
    <property type="entry name" value="C19orf47-like"/>
</dbReference>
<gene>
    <name evidence="3" type="primary">6052133</name>
    <name evidence="2" type="ORF">CpipJ_CPIJ018246</name>
</gene>
<dbReference type="Pfam" id="PF18017">
    <property type="entry name" value="SAM_4"/>
    <property type="match status" value="1"/>
</dbReference>
<accession>B0XFM7</accession>
<dbReference type="InParanoid" id="B0XFM7"/>
<proteinExistence type="predicted"/>